<dbReference type="PANTHER" id="PTHR47182:SF2">
    <property type="entry name" value="CELL WALL ALPHA-1,3-GLUCAN SYNTHASE AGS1"/>
    <property type="match status" value="1"/>
</dbReference>
<dbReference type="SUPFAM" id="SSF51445">
    <property type="entry name" value="(Trans)glycosidases"/>
    <property type="match status" value="1"/>
</dbReference>
<evidence type="ECO:0000313" key="1">
    <source>
        <dbReference type="EMBL" id="ROV87282.1"/>
    </source>
</evidence>
<name>A0A423V8Y0_CYTCH</name>
<organism evidence="1 2">
    <name type="scientific">Cytospora chrysosperma</name>
    <name type="common">Cytospora canker fungus</name>
    <name type="synonym">Sphaeria chrysosperma</name>
    <dbReference type="NCBI Taxonomy" id="252740"/>
    <lineage>
        <taxon>Eukaryota</taxon>
        <taxon>Fungi</taxon>
        <taxon>Dikarya</taxon>
        <taxon>Ascomycota</taxon>
        <taxon>Pezizomycotina</taxon>
        <taxon>Sordariomycetes</taxon>
        <taxon>Sordariomycetidae</taxon>
        <taxon>Diaporthales</taxon>
        <taxon>Cytosporaceae</taxon>
        <taxon>Cytospora</taxon>
    </lineage>
</organism>
<keyword evidence="2" id="KW-1185">Reference proteome</keyword>
<accession>A0A423V8Y0</accession>
<evidence type="ECO:0000313" key="2">
    <source>
        <dbReference type="Proteomes" id="UP000284375"/>
    </source>
</evidence>
<dbReference type="OrthoDB" id="512920at2759"/>
<dbReference type="GO" id="GO:0009277">
    <property type="term" value="C:fungal-type cell wall"/>
    <property type="evidence" value="ECO:0007669"/>
    <property type="project" value="TreeGrafter"/>
</dbReference>
<dbReference type="EMBL" id="LJZO01000087">
    <property type="protein sequence ID" value="ROV87282.1"/>
    <property type="molecule type" value="Genomic_DNA"/>
</dbReference>
<dbReference type="Gene3D" id="3.20.20.80">
    <property type="entry name" value="Glycosidases"/>
    <property type="match status" value="1"/>
</dbReference>
<dbReference type="Proteomes" id="UP000284375">
    <property type="component" value="Unassembled WGS sequence"/>
</dbReference>
<dbReference type="AlphaFoldDB" id="A0A423V8Y0"/>
<dbReference type="GO" id="GO:0047657">
    <property type="term" value="F:alpha-1,3-glucan synthase activity"/>
    <property type="evidence" value="ECO:0007669"/>
    <property type="project" value="TreeGrafter"/>
</dbReference>
<dbReference type="STRING" id="252740.A0A423V8Y0"/>
<comment type="caution">
    <text evidence="1">The sequence shown here is derived from an EMBL/GenBank/DDBJ whole genome shotgun (WGS) entry which is preliminary data.</text>
</comment>
<reference evidence="1 2" key="1">
    <citation type="submission" date="2015-09" db="EMBL/GenBank/DDBJ databases">
        <title>Host preference determinants of Valsa canker pathogens revealed by comparative genomics.</title>
        <authorList>
            <person name="Yin Z."/>
            <person name="Huang L."/>
        </authorList>
    </citation>
    <scope>NUCLEOTIDE SEQUENCE [LARGE SCALE GENOMIC DNA]</scope>
    <source>
        <strain evidence="1 2">YSFL</strain>
    </source>
</reference>
<proteinExistence type="predicted"/>
<dbReference type="GO" id="GO:0070600">
    <property type="term" value="P:fungal-type cell wall (1-&gt;3)-alpha-glucan biosynthetic process"/>
    <property type="evidence" value="ECO:0007669"/>
    <property type="project" value="TreeGrafter"/>
</dbReference>
<protein>
    <submittedName>
        <fullName evidence="1">Uncharacterized protein</fullName>
    </submittedName>
</protein>
<gene>
    <name evidence="1" type="ORF">VSDG_09893</name>
</gene>
<sequence>MSANHLLISTGSSIHLQPRHNDTCDYPRFWNETDFQLNESCRDQFKGCYISDFDQYGDTEAYGVHPDYQRQITKFASVQDRLREWVPSVRRRLEVFSCMTITQLDIDGFRIDKAAQVTTGALGNFSAAIRECAAKVGKK</sequence>
<dbReference type="InterPro" id="IPR017853">
    <property type="entry name" value="GH"/>
</dbReference>
<dbReference type="InterPro" id="IPR058655">
    <property type="entry name" value="Mok11-14/Ags1-like"/>
</dbReference>
<dbReference type="PANTHER" id="PTHR47182">
    <property type="entry name" value="CELL WALL ALPHA-1,3-GLUCAN SYNTHASE AGS1-RELATED"/>
    <property type="match status" value="1"/>
</dbReference>